<feature type="DNA-binding region" description="HMG box" evidence="2">
    <location>
        <begin position="250"/>
        <end position="316"/>
    </location>
</feature>
<feature type="compositionally biased region" description="Basic residues" evidence="3">
    <location>
        <begin position="96"/>
        <end position="122"/>
    </location>
</feature>
<dbReference type="STRING" id="348802.A0A0D2EWI2"/>
<feature type="domain" description="HMG box" evidence="4">
    <location>
        <begin position="250"/>
        <end position="316"/>
    </location>
</feature>
<dbReference type="GO" id="GO:0003677">
    <property type="term" value="F:DNA binding"/>
    <property type="evidence" value="ECO:0007669"/>
    <property type="project" value="UniProtKB-UniRule"/>
</dbReference>
<dbReference type="SUPFAM" id="SSF47095">
    <property type="entry name" value="HMG-box"/>
    <property type="match status" value="2"/>
</dbReference>
<dbReference type="GO" id="GO:0005634">
    <property type="term" value="C:nucleus"/>
    <property type="evidence" value="ECO:0007669"/>
    <property type="project" value="UniProtKB-UniRule"/>
</dbReference>
<protein>
    <recommendedName>
        <fullName evidence="4">HMG box domain-containing protein</fullName>
    </recommendedName>
</protein>
<dbReference type="Pfam" id="PF09011">
    <property type="entry name" value="HMG_box_2"/>
    <property type="match status" value="1"/>
</dbReference>
<evidence type="ECO:0000313" key="6">
    <source>
        <dbReference type="Proteomes" id="UP000054342"/>
    </source>
</evidence>
<feature type="region of interest" description="Disordered" evidence="3">
    <location>
        <begin position="164"/>
        <end position="194"/>
    </location>
</feature>
<dbReference type="SMART" id="SM00398">
    <property type="entry name" value="HMG"/>
    <property type="match status" value="2"/>
</dbReference>
<name>A0A0D2EWI2_9EURO</name>
<dbReference type="InterPro" id="IPR036910">
    <property type="entry name" value="HMG_box_dom_sf"/>
</dbReference>
<accession>A0A0D2EWI2</accession>
<dbReference type="OrthoDB" id="1919336at2759"/>
<evidence type="ECO:0000256" key="1">
    <source>
        <dbReference type="ARBA" id="ARBA00023125"/>
    </source>
</evidence>
<dbReference type="Proteomes" id="UP000054342">
    <property type="component" value="Unassembled WGS sequence"/>
</dbReference>
<keyword evidence="6" id="KW-1185">Reference proteome</keyword>
<dbReference type="Gene3D" id="1.10.30.10">
    <property type="entry name" value="High mobility group box domain"/>
    <property type="match status" value="2"/>
</dbReference>
<dbReference type="AlphaFoldDB" id="A0A0D2EWI2"/>
<sequence length="331" mass="37076">MVVLLSSRPLASRLLARSTRTFTRPSAVNPIPRVSCHCSGNKEQTNNGGTWLDLAAFSKHARTYATASPKPASRPKAHTGRTPAKRTATTKTTTSTKKKTAKPSKKKAAKNSKPKTRAKKAPSKTAIAQKARKAQLDLRAKALLDEPKQLPSTAYMLVLVEESKNGGPVKSRSASASQRYKSLSPEERERYNHQANENREKNTIAYKKWVQTHTPLEVKQANIARRQLRRKAQAAGKKTRFTPIHDDRTVKSRRNAYSFFFAERHSSGDLRGMTVAESGKLLGREWKNMSASEKKPYNDKAEADKTRYIEEYRTVYGLEPSAPRKRSTEAL</sequence>
<gene>
    <name evidence="5" type="ORF">PV05_07865</name>
</gene>
<feature type="compositionally biased region" description="Basic and acidic residues" evidence="3">
    <location>
        <begin position="184"/>
        <end position="194"/>
    </location>
</feature>
<feature type="region of interest" description="Disordered" evidence="3">
    <location>
        <begin position="63"/>
        <end position="128"/>
    </location>
</feature>
<dbReference type="PANTHER" id="PTHR48112:SF22">
    <property type="entry name" value="MITOCHONDRIAL TRANSCRIPTION FACTOR A, ISOFORM B"/>
    <property type="match status" value="1"/>
</dbReference>
<feature type="compositionally biased region" description="Polar residues" evidence="3">
    <location>
        <begin position="172"/>
        <end position="181"/>
    </location>
</feature>
<organism evidence="5 6">
    <name type="scientific">Exophiala xenobiotica</name>
    <dbReference type="NCBI Taxonomy" id="348802"/>
    <lineage>
        <taxon>Eukaryota</taxon>
        <taxon>Fungi</taxon>
        <taxon>Dikarya</taxon>
        <taxon>Ascomycota</taxon>
        <taxon>Pezizomycotina</taxon>
        <taxon>Eurotiomycetes</taxon>
        <taxon>Chaetothyriomycetidae</taxon>
        <taxon>Chaetothyriales</taxon>
        <taxon>Herpotrichiellaceae</taxon>
        <taxon>Exophiala</taxon>
    </lineage>
</organism>
<feature type="compositionally biased region" description="Low complexity" evidence="3">
    <location>
        <begin position="81"/>
        <end position="95"/>
    </location>
</feature>
<keyword evidence="2" id="KW-0539">Nucleus</keyword>
<dbReference type="GeneID" id="25329773"/>
<proteinExistence type="predicted"/>
<dbReference type="PROSITE" id="PS50118">
    <property type="entry name" value="HMG_BOX_2"/>
    <property type="match status" value="1"/>
</dbReference>
<keyword evidence="1 2" id="KW-0238">DNA-binding</keyword>
<evidence type="ECO:0000313" key="5">
    <source>
        <dbReference type="EMBL" id="KIW52204.1"/>
    </source>
</evidence>
<dbReference type="InterPro" id="IPR009071">
    <property type="entry name" value="HMG_box_dom"/>
</dbReference>
<dbReference type="EMBL" id="KN847321">
    <property type="protein sequence ID" value="KIW52204.1"/>
    <property type="molecule type" value="Genomic_DNA"/>
</dbReference>
<dbReference type="CDD" id="cd00084">
    <property type="entry name" value="HMG-box_SF"/>
    <property type="match status" value="1"/>
</dbReference>
<reference evidence="5 6" key="1">
    <citation type="submission" date="2015-01" db="EMBL/GenBank/DDBJ databases">
        <title>The Genome Sequence of Exophiala xenobiotica CBS118157.</title>
        <authorList>
            <consortium name="The Broad Institute Genomics Platform"/>
            <person name="Cuomo C."/>
            <person name="de Hoog S."/>
            <person name="Gorbushina A."/>
            <person name="Stielow B."/>
            <person name="Teixiera M."/>
            <person name="Abouelleil A."/>
            <person name="Chapman S.B."/>
            <person name="Priest M."/>
            <person name="Young S.K."/>
            <person name="Wortman J."/>
            <person name="Nusbaum C."/>
            <person name="Birren B."/>
        </authorList>
    </citation>
    <scope>NUCLEOTIDE SEQUENCE [LARGE SCALE GENOMIC DNA]</scope>
    <source>
        <strain evidence="5 6">CBS 118157</strain>
    </source>
</reference>
<dbReference type="InterPro" id="IPR050342">
    <property type="entry name" value="HMGB"/>
</dbReference>
<evidence type="ECO:0000259" key="4">
    <source>
        <dbReference type="PROSITE" id="PS50118"/>
    </source>
</evidence>
<dbReference type="PANTHER" id="PTHR48112">
    <property type="entry name" value="HIGH MOBILITY GROUP PROTEIN DSP1"/>
    <property type="match status" value="1"/>
</dbReference>
<evidence type="ECO:0000256" key="2">
    <source>
        <dbReference type="PROSITE-ProRule" id="PRU00267"/>
    </source>
</evidence>
<dbReference type="RefSeq" id="XP_013312788.1">
    <property type="nucleotide sequence ID" value="XM_013457334.1"/>
</dbReference>
<dbReference type="HOGENOM" id="CLU_048021_1_0_1"/>
<evidence type="ECO:0000256" key="3">
    <source>
        <dbReference type="SAM" id="MobiDB-lite"/>
    </source>
</evidence>